<organism evidence="2 3">
    <name type="scientific">Candidatus Uhrbacteria bacterium CG10_big_fil_rev_8_21_14_0_10_48_11</name>
    <dbReference type="NCBI Taxonomy" id="1975037"/>
    <lineage>
        <taxon>Bacteria</taxon>
        <taxon>Candidatus Uhriibacteriota</taxon>
    </lineage>
</organism>
<gene>
    <name evidence="2" type="ORF">COV04_00145</name>
</gene>
<dbReference type="AlphaFoldDB" id="A0A2M8LFR8"/>
<accession>A0A2M8LFR8</accession>
<evidence type="ECO:0000256" key="1">
    <source>
        <dbReference type="SAM" id="Phobius"/>
    </source>
</evidence>
<keyword evidence="1" id="KW-0472">Membrane</keyword>
<name>A0A2M8LFR8_9BACT</name>
<keyword evidence="1" id="KW-1133">Transmembrane helix</keyword>
<keyword evidence="1" id="KW-0812">Transmembrane</keyword>
<proteinExistence type="predicted"/>
<reference evidence="2 3" key="1">
    <citation type="submission" date="2017-09" db="EMBL/GenBank/DDBJ databases">
        <title>Depth-based differentiation of microbial function through sediment-hosted aquifers and enrichment of novel symbionts in the deep terrestrial subsurface.</title>
        <authorList>
            <person name="Probst A.J."/>
            <person name="Ladd B."/>
            <person name="Jarett J.K."/>
            <person name="Geller-Mcgrath D.E."/>
            <person name="Sieber C.M."/>
            <person name="Emerson J.B."/>
            <person name="Anantharaman K."/>
            <person name="Thomas B.C."/>
            <person name="Malmstrom R."/>
            <person name="Stieglmeier M."/>
            <person name="Klingl A."/>
            <person name="Woyke T."/>
            <person name="Ryan C.M."/>
            <person name="Banfield J.F."/>
        </authorList>
    </citation>
    <scope>NUCLEOTIDE SEQUENCE [LARGE SCALE GENOMIC DNA]</scope>
    <source>
        <strain evidence="2">CG10_big_fil_rev_8_21_14_0_10_48_11</strain>
    </source>
</reference>
<evidence type="ECO:0000313" key="3">
    <source>
        <dbReference type="Proteomes" id="UP000231152"/>
    </source>
</evidence>
<dbReference type="Proteomes" id="UP000231152">
    <property type="component" value="Unassembled WGS sequence"/>
</dbReference>
<feature type="transmembrane region" description="Helical" evidence="1">
    <location>
        <begin position="12"/>
        <end position="34"/>
    </location>
</feature>
<dbReference type="EMBL" id="PFET01000001">
    <property type="protein sequence ID" value="PJE76279.1"/>
    <property type="molecule type" value="Genomic_DNA"/>
</dbReference>
<sequence>MLINAIFMDRKKIIAITVLVVVLIAAVGGGLWWYGGQSGGSKPAANIGNTNSNQQGDAADGTVTPVAPVTVTAETSATRLARLFTERFGTFSTDEGFAGIVELAPLLTDSFSSWATGTYLPQLRTTYKDGFASEITRVLSAHLVQEGDNKATVRLSIQRTIVVGSDAAKVENATVRVDLVRQGDNWLVDGFFDETK</sequence>
<evidence type="ECO:0000313" key="2">
    <source>
        <dbReference type="EMBL" id="PJE76279.1"/>
    </source>
</evidence>
<comment type="caution">
    <text evidence="2">The sequence shown here is derived from an EMBL/GenBank/DDBJ whole genome shotgun (WGS) entry which is preliminary data.</text>
</comment>
<protein>
    <submittedName>
        <fullName evidence="2">Uncharacterized protein</fullName>
    </submittedName>
</protein>